<accession>A0A059EYA2</accession>
<protein>
    <recommendedName>
        <fullName evidence="3">Transposase IS30-like HTH domain-containing protein</fullName>
    </recommendedName>
</protein>
<dbReference type="Proteomes" id="UP000030655">
    <property type="component" value="Unassembled WGS sequence"/>
</dbReference>
<evidence type="ECO:0008006" key="3">
    <source>
        <dbReference type="Google" id="ProtNLM"/>
    </source>
</evidence>
<evidence type="ECO:0000313" key="1">
    <source>
        <dbReference type="EMBL" id="KCZ79691.1"/>
    </source>
</evidence>
<dbReference type="HOGENOM" id="CLU_3362166_0_0_1"/>
<sequence length="36" mass="4151">MKHLTPEQHGQILALKNENFSLREIQHKIGIPKSTI</sequence>
<reference evidence="1 2" key="2">
    <citation type="submission" date="2014-03" db="EMBL/GenBank/DDBJ databases">
        <title>The Genome Sequence of Anncaliia algerae insect isolate PRA339.</title>
        <authorList>
            <consortium name="The Broad Institute Genome Sequencing Platform"/>
            <consortium name="The Broad Institute Genome Sequencing Center for Infectious Disease"/>
            <person name="Cuomo C."/>
            <person name="Becnel J."/>
            <person name="Sanscrainte N."/>
            <person name="Walker B."/>
            <person name="Young S.K."/>
            <person name="Zeng Q."/>
            <person name="Gargeya S."/>
            <person name="Fitzgerald M."/>
            <person name="Haas B."/>
            <person name="Abouelleil A."/>
            <person name="Alvarado L."/>
            <person name="Arachchi H.M."/>
            <person name="Berlin A.M."/>
            <person name="Chapman S.B."/>
            <person name="Dewar J."/>
            <person name="Goldberg J."/>
            <person name="Griggs A."/>
            <person name="Gujja S."/>
            <person name="Hansen M."/>
            <person name="Howarth C."/>
            <person name="Imamovic A."/>
            <person name="Larimer J."/>
            <person name="McCowan C."/>
            <person name="Murphy C."/>
            <person name="Neiman D."/>
            <person name="Pearson M."/>
            <person name="Priest M."/>
            <person name="Roberts A."/>
            <person name="Saif S."/>
            <person name="Shea T."/>
            <person name="Sisk P."/>
            <person name="Sykes S."/>
            <person name="Wortman J."/>
            <person name="Nusbaum C."/>
            <person name="Birren B."/>
        </authorList>
    </citation>
    <scope>NUCLEOTIDE SEQUENCE [LARGE SCALE GENOMIC DNA]</scope>
    <source>
        <strain evidence="1 2">PRA339</strain>
    </source>
</reference>
<dbReference type="EMBL" id="KK365239">
    <property type="protein sequence ID" value="KCZ79691.1"/>
    <property type="molecule type" value="Genomic_DNA"/>
</dbReference>
<dbReference type="OrthoDB" id="197206at2759"/>
<dbReference type="VEuPathDB" id="MicrosporidiaDB:H312_02916"/>
<reference evidence="2" key="1">
    <citation type="submission" date="2013-02" db="EMBL/GenBank/DDBJ databases">
        <authorList>
            <consortium name="The Broad Institute Genome Sequencing Platform"/>
            <person name="Cuomo C."/>
            <person name="Becnel J."/>
            <person name="Sanscrainte N."/>
            <person name="Walker B."/>
            <person name="Young S.K."/>
            <person name="Zeng Q."/>
            <person name="Gargeya S."/>
            <person name="Fitzgerald M."/>
            <person name="Haas B."/>
            <person name="Abouelleil A."/>
            <person name="Alvarado L."/>
            <person name="Arachchi H.M."/>
            <person name="Berlin A.M."/>
            <person name="Chapman S.B."/>
            <person name="Dewar J."/>
            <person name="Goldberg J."/>
            <person name="Griggs A."/>
            <person name="Gujja S."/>
            <person name="Hansen M."/>
            <person name="Howarth C."/>
            <person name="Imamovic A."/>
            <person name="Larimer J."/>
            <person name="McCowan C."/>
            <person name="Murphy C."/>
            <person name="Neiman D."/>
            <person name="Pearson M."/>
            <person name="Priest M."/>
            <person name="Roberts A."/>
            <person name="Saif S."/>
            <person name="Shea T."/>
            <person name="Sisk P."/>
            <person name="Sykes S."/>
            <person name="Wortman J."/>
            <person name="Nusbaum C."/>
            <person name="Birren B."/>
        </authorList>
    </citation>
    <scope>NUCLEOTIDE SEQUENCE [LARGE SCALE GENOMIC DNA]</scope>
    <source>
        <strain evidence="2">PRA339</strain>
    </source>
</reference>
<feature type="non-terminal residue" evidence="1">
    <location>
        <position position="36"/>
    </location>
</feature>
<dbReference type="Gene3D" id="1.10.10.60">
    <property type="entry name" value="Homeodomain-like"/>
    <property type="match status" value="1"/>
</dbReference>
<keyword evidence="2" id="KW-1185">Reference proteome</keyword>
<evidence type="ECO:0000313" key="2">
    <source>
        <dbReference type="Proteomes" id="UP000030655"/>
    </source>
</evidence>
<proteinExistence type="predicted"/>
<gene>
    <name evidence="1" type="ORF">H312_02916</name>
</gene>
<organism evidence="1 2">
    <name type="scientific">Anncaliia algerae PRA339</name>
    <dbReference type="NCBI Taxonomy" id="1288291"/>
    <lineage>
        <taxon>Eukaryota</taxon>
        <taxon>Fungi</taxon>
        <taxon>Fungi incertae sedis</taxon>
        <taxon>Microsporidia</taxon>
        <taxon>Tubulinosematoidea</taxon>
        <taxon>Tubulinosematidae</taxon>
        <taxon>Anncaliia</taxon>
    </lineage>
</organism>
<dbReference type="AlphaFoldDB" id="A0A059EYA2"/>
<name>A0A059EYA2_9MICR</name>